<comment type="caution">
    <text evidence="1">The sequence shown here is derived from an EMBL/GenBank/DDBJ whole genome shotgun (WGS) entry which is preliminary data.</text>
</comment>
<evidence type="ECO:0000313" key="2">
    <source>
        <dbReference type="Proteomes" id="UP000070449"/>
    </source>
</evidence>
<dbReference type="AlphaFoldDB" id="A0A136KIJ7"/>
<protein>
    <submittedName>
        <fullName evidence="1">Uncharacterized protein</fullName>
    </submittedName>
</protein>
<accession>A0A136KIJ7</accession>
<reference evidence="1 2" key="1">
    <citation type="submission" date="2015-02" db="EMBL/GenBank/DDBJ databases">
        <title>Improved understanding of the partial-nitritation anammox process through 23 genomes representing the majority of the microbial community.</title>
        <authorList>
            <person name="Speth D.R."/>
            <person name="In T Zandt M."/>
            <person name="Guerrero Cruz S."/>
            <person name="Jetten M.S."/>
            <person name="Dutilh B.E."/>
        </authorList>
    </citation>
    <scope>NUCLEOTIDE SEQUENCE [LARGE SCALE GENOMIC DNA]</scope>
    <source>
        <strain evidence="1">OLB21</strain>
    </source>
</reference>
<sequence length="72" mass="7859">MKTWNLGNTTVRNPERIKAGLALLKESFEGRVFDLAAQEEFFEVLLSAGIIQGGADSDKAASGRKWQSVCNS</sequence>
<name>A0A136KIJ7_9BACT</name>
<evidence type="ECO:0000313" key="1">
    <source>
        <dbReference type="EMBL" id="KXK09240.1"/>
    </source>
</evidence>
<dbReference type="Proteomes" id="UP000070449">
    <property type="component" value="Unassembled WGS sequence"/>
</dbReference>
<gene>
    <name evidence="1" type="ORF">UZ20_WS6002000641</name>
</gene>
<dbReference type="EMBL" id="JYPD01000020">
    <property type="protein sequence ID" value="KXK09240.1"/>
    <property type="molecule type" value="Genomic_DNA"/>
</dbReference>
<organism evidence="1 2">
    <name type="scientific">candidate division WS6 bacterium OLB21</name>
    <dbReference type="NCBI Taxonomy" id="1617427"/>
    <lineage>
        <taxon>Bacteria</taxon>
        <taxon>Candidatus Dojkabacteria</taxon>
    </lineage>
</organism>
<dbReference type="STRING" id="1617427.UZ20_WS6002000641"/>
<proteinExistence type="predicted"/>